<proteinExistence type="predicted"/>
<comment type="caution">
    <text evidence="1">The sequence shown here is derived from an EMBL/GenBank/DDBJ whole genome shotgun (WGS) entry which is preliminary data.</text>
</comment>
<dbReference type="Proteomes" id="UP000222564">
    <property type="component" value="Unassembled WGS sequence"/>
</dbReference>
<sequence>MKMVLYCGAGARCFRKLEEVRRHLYPVRAKLER</sequence>
<evidence type="ECO:0000313" key="1">
    <source>
        <dbReference type="EMBL" id="PHJ39995.1"/>
    </source>
</evidence>
<dbReference type="AlphaFoldDB" id="A0A2C6MJH1"/>
<dbReference type="EMBL" id="AWQQ01000002">
    <property type="protein sequence ID" value="PHJ39995.1"/>
    <property type="molecule type" value="Genomic_DNA"/>
</dbReference>
<name>A0A2C6MJH1_9FIRM</name>
<protein>
    <submittedName>
        <fullName evidence="1">Uncharacterized protein</fullName>
    </submittedName>
</protein>
<organism evidence="1 2">
    <name type="scientific">Desulforamulus profundi</name>
    <dbReference type="NCBI Taxonomy" id="1383067"/>
    <lineage>
        <taxon>Bacteria</taxon>
        <taxon>Bacillati</taxon>
        <taxon>Bacillota</taxon>
        <taxon>Clostridia</taxon>
        <taxon>Eubacteriales</taxon>
        <taxon>Peptococcaceae</taxon>
        <taxon>Desulforamulus</taxon>
    </lineage>
</organism>
<reference evidence="1 2" key="1">
    <citation type="submission" date="2013-09" db="EMBL/GenBank/DDBJ databases">
        <title>Biodegradation of hydrocarbons in the deep terrestrial subsurface : characterization of a microbial consortium composed of two Desulfotomaculum species originating from a deep geological formation.</title>
        <authorList>
            <person name="Aullo T."/>
            <person name="Berlendis S."/>
            <person name="Lascourreges J.-F."/>
            <person name="Dessort D."/>
            <person name="Saint-Laurent S."/>
            <person name="Schraauwers B."/>
            <person name="Mas J."/>
            <person name="Magot M."/>
            <person name="Ranchou-Peyruse A."/>
        </authorList>
    </citation>
    <scope>NUCLEOTIDE SEQUENCE [LARGE SCALE GENOMIC DNA]</scope>
    <source>
        <strain evidence="1 2">Bs107</strain>
    </source>
</reference>
<evidence type="ECO:0000313" key="2">
    <source>
        <dbReference type="Proteomes" id="UP000222564"/>
    </source>
</evidence>
<gene>
    <name evidence="1" type="ORF">P378_00295</name>
</gene>
<accession>A0A2C6MJH1</accession>
<keyword evidence="2" id="KW-1185">Reference proteome</keyword>